<dbReference type="Pfam" id="PF13439">
    <property type="entry name" value="Glyco_transf_4"/>
    <property type="match status" value="1"/>
</dbReference>
<dbReference type="InterPro" id="IPR028098">
    <property type="entry name" value="Glyco_trans_4-like_N"/>
</dbReference>
<evidence type="ECO:0000259" key="2">
    <source>
        <dbReference type="Pfam" id="PF13439"/>
    </source>
</evidence>
<dbReference type="EMBL" id="FQUU01000006">
    <property type="protein sequence ID" value="SHF12551.1"/>
    <property type="molecule type" value="Genomic_DNA"/>
</dbReference>
<keyword evidence="1 3" id="KW-0808">Transferase</keyword>
<dbReference type="Gene3D" id="3.40.50.2000">
    <property type="entry name" value="Glycogen Phosphorylase B"/>
    <property type="match status" value="2"/>
</dbReference>
<dbReference type="PANTHER" id="PTHR46401">
    <property type="entry name" value="GLYCOSYLTRANSFERASE WBBK-RELATED"/>
    <property type="match status" value="1"/>
</dbReference>
<dbReference type="OrthoDB" id="9807209at2"/>
<dbReference type="PANTHER" id="PTHR46401:SF2">
    <property type="entry name" value="GLYCOSYLTRANSFERASE WBBK-RELATED"/>
    <property type="match status" value="1"/>
</dbReference>
<dbReference type="GO" id="GO:0016757">
    <property type="term" value="F:glycosyltransferase activity"/>
    <property type="evidence" value="ECO:0007669"/>
    <property type="project" value="TreeGrafter"/>
</dbReference>
<accession>A0A1M4Z3E7</accession>
<evidence type="ECO:0000313" key="4">
    <source>
        <dbReference type="Proteomes" id="UP000184048"/>
    </source>
</evidence>
<name>A0A1M4Z3E7_9BACT</name>
<gene>
    <name evidence="3" type="ORF">SAMN02745131_01866</name>
</gene>
<proteinExistence type="predicted"/>
<dbReference type="GO" id="GO:0009103">
    <property type="term" value="P:lipopolysaccharide biosynthetic process"/>
    <property type="evidence" value="ECO:0007669"/>
    <property type="project" value="TreeGrafter"/>
</dbReference>
<dbReference type="STRING" id="1121884.SAMN02745131_01866"/>
<feature type="domain" description="Glycosyltransferase subfamily 4-like N-terminal" evidence="2">
    <location>
        <begin position="18"/>
        <end position="175"/>
    </location>
</feature>
<dbReference type="Pfam" id="PF13692">
    <property type="entry name" value="Glyco_trans_1_4"/>
    <property type="match status" value="1"/>
</dbReference>
<dbReference type="Proteomes" id="UP000184048">
    <property type="component" value="Unassembled WGS sequence"/>
</dbReference>
<dbReference type="CDD" id="cd03801">
    <property type="entry name" value="GT4_PimA-like"/>
    <property type="match status" value="1"/>
</dbReference>
<dbReference type="AlphaFoldDB" id="A0A1M4Z3E7"/>
<evidence type="ECO:0000256" key="1">
    <source>
        <dbReference type="ARBA" id="ARBA00022679"/>
    </source>
</evidence>
<sequence>MARLLSLTSFKIFPPHMGGQKGVFYFYKYLSNYHDIHMVVSRDNTEAIETTFPVYPLIYPNKEMIRNLFIIRRLADLVRKLDIDCIIAEHSYTGWIAWLLKKMTGRPFAIHSHNLETYRFKQMKRSWWPLYRSYEKWIHQKADCSFFISEIDKAIAVKEFKLEERKCWVAPYGIEPPNQIVDAHNVLKQQLGLNSKYIFYFNGTLDYEPNIEAVQHLIDKVNPELEKKQLDYTIIISGKRLSGNLQNKIKSQKRMIYIDYASDVELVYQGSDLFLNTVTNDSGIKTKLVEAIANNCTAISTESGSKGIKTEVCGSKLKIVRNEDWQCFVDKIVDSLNEPKASTHQKFYSYYAWQTIAAETATKLEQVIGIKK</sequence>
<dbReference type="SUPFAM" id="SSF53756">
    <property type="entry name" value="UDP-Glycosyltransferase/glycogen phosphorylase"/>
    <property type="match status" value="1"/>
</dbReference>
<evidence type="ECO:0000313" key="3">
    <source>
        <dbReference type="EMBL" id="SHF12551.1"/>
    </source>
</evidence>
<organism evidence="3 4">
    <name type="scientific">Flavisolibacter ginsengisoli DSM 18119</name>
    <dbReference type="NCBI Taxonomy" id="1121884"/>
    <lineage>
        <taxon>Bacteria</taxon>
        <taxon>Pseudomonadati</taxon>
        <taxon>Bacteroidota</taxon>
        <taxon>Chitinophagia</taxon>
        <taxon>Chitinophagales</taxon>
        <taxon>Chitinophagaceae</taxon>
        <taxon>Flavisolibacter</taxon>
    </lineage>
</organism>
<reference evidence="3 4" key="1">
    <citation type="submission" date="2016-11" db="EMBL/GenBank/DDBJ databases">
        <authorList>
            <person name="Jaros S."/>
            <person name="Januszkiewicz K."/>
            <person name="Wedrychowicz H."/>
        </authorList>
    </citation>
    <scope>NUCLEOTIDE SEQUENCE [LARGE SCALE GENOMIC DNA]</scope>
    <source>
        <strain evidence="3 4">DSM 18119</strain>
    </source>
</reference>
<keyword evidence="4" id="KW-1185">Reference proteome</keyword>
<protein>
    <submittedName>
        <fullName evidence="3">Glycosyl transferase 4-like domain-containing protein</fullName>
    </submittedName>
</protein>